<dbReference type="GO" id="GO:0003677">
    <property type="term" value="F:DNA binding"/>
    <property type="evidence" value="ECO:0007669"/>
    <property type="project" value="InterPro"/>
</dbReference>
<dbReference type="Gene3D" id="3.30.460.10">
    <property type="entry name" value="Beta Polymerase, domain 2"/>
    <property type="match status" value="1"/>
</dbReference>
<feature type="compositionally biased region" description="Basic residues" evidence="7">
    <location>
        <begin position="244"/>
        <end position="256"/>
    </location>
</feature>
<dbReference type="eggNOG" id="KOG2534">
    <property type="taxonomic scope" value="Eukaryota"/>
</dbReference>
<feature type="region of interest" description="Disordered" evidence="7">
    <location>
        <begin position="80"/>
        <end position="136"/>
    </location>
</feature>
<dbReference type="PANTHER" id="PTHR11276">
    <property type="entry name" value="DNA POLYMERASE TYPE-X FAMILY MEMBER"/>
    <property type="match status" value="1"/>
</dbReference>
<evidence type="ECO:0000256" key="6">
    <source>
        <dbReference type="ARBA" id="ARBA00023242"/>
    </source>
</evidence>
<dbReference type="GeneID" id="19188549"/>
<reference evidence="9 10" key="1">
    <citation type="submission" date="2013-03" db="EMBL/GenBank/DDBJ databases">
        <title>The Genome Sequence of Cladophialophora psammophila CBS 110553.</title>
        <authorList>
            <consortium name="The Broad Institute Genomics Platform"/>
            <person name="Cuomo C."/>
            <person name="de Hoog S."/>
            <person name="Gorbushina A."/>
            <person name="Walker B."/>
            <person name="Young S.K."/>
            <person name="Zeng Q."/>
            <person name="Gargeya S."/>
            <person name="Fitzgerald M."/>
            <person name="Haas B."/>
            <person name="Abouelleil A."/>
            <person name="Allen A.W."/>
            <person name="Alvarado L."/>
            <person name="Arachchi H.M."/>
            <person name="Berlin A.M."/>
            <person name="Chapman S.B."/>
            <person name="Gainer-Dewar J."/>
            <person name="Goldberg J."/>
            <person name="Griggs A."/>
            <person name="Gujja S."/>
            <person name="Hansen M."/>
            <person name="Howarth C."/>
            <person name="Imamovic A."/>
            <person name="Ireland A."/>
            <person name="Larimer J."/>
            <person name="McCowan C."/>
            <person name="Murphy C."/>
            <person name="Pearson M."/>
            <person name="Poon T.W."/>
            <person name="Priest M."/>
            <person name="Roberts A."/>
            <person name="Saif S."/>
            <person name="Shea T."/>
            <person name="Sisk P."/>
            <person name="Sykes S."/>
            <person name="Wortman J."/>
            <person name="Nusbaum C."/>
            <person name="Birren B."/>
        </authorList>
    </citation>
    <scope>NUCLEOTIDE SEQUENCE [LARGE SCALE GENOMIC DNA]</scope>
    <source>
        <strain evidence="9 10">CBS 110553</strain>
    </source>
</reference>
<dbReference type="Pfam" id="PF10391">
    <property type="entry name" value="DNA_pol_lambd_f"/>
    <property type="match status" value="1"/>
</dbReference>
<evidence type="ECO:0000256" key="1">
    <source>
        <dbReference type="ARBA" id="ARBA00004123"/>
    </source>
</evidence>
<dbReference type="STRING" id="1182543.W9X5S1"/>
<evidence type="ECO:0000313" key="10">
    <source>
        <dbReference type="Proteomes" id="UP000019471"/>
    </source>
</evidence>
<dbReference type="EMBL" id="AMGX01000005">
    <property type="protein sequence ID" value="EXJ72675.1"/>
    <property type="molecule type" value="Genomic_DNA"/>
</dbReference>
<keyword evidence="6" id="KW-0539">Nucleus</keyword>
<dbReference type="InterPro" id="IPR037160">
    <property type="entry name" value="DNA_Pol_thumb_sf"/>
</dbReference>
<dbReference type="InterPro" id="IPR029398">
    <property type="entry name" value="PolB_thumb"/>
</dbReference>
<dbReference type="FunFam" id="1.10.150.110:FF:000005">
    <property type="entry name" value="DNA polymerase POL4"/>
    <property type="match status" value="1"/>
</dbReference>
<accession>W9X5S1</accession>
<comment type="subcellular location">
    <subcellularLocation>
        <location evidence="1">Nucleus</location>
    </subcellularLocation>
</comment>
<evidence type="ECO:0000256" key="3">
    <source>
        <dbReference type="ARBA" id="ARBA00022679"/>
    </source>
</evidence>
<dbReference type="PANTHER" id="PTHR11276:SF29">
    <property type="entry name" value="DNA POLYMERASE TYPE-X FAMILY PROTEIN POL4"/>
    <property type="match status" value="1"/>
</dbReference>
<organism evidence="9 10">
    <name type="scientific">Cladophialophora psammophila CBS 110553</name>
    <dbReference type="NCBI Taxonomy" id="1182543"/>
    <lineage>
        <taxon>Eukaryota</taxon>
        <taxon>Fungi</taxon>
        <taxon>Dikarya</taxon>
        <taxon>Ascomycota</taxon>
        <taxon>Pezizomycotina</taxon>
        <taxon>Eurotiomycetes</taxon>
        <taxon>Chaetothyriomycetidae</taxon>
        <taxon>Chaetothyriales</taxon>
        <taxon>Herpotrichiellaceae</taxon>
        <taxon>Cladophialophora</taxon>
    </lineage>
</organism>
<dbReference type="Gene3D" id="1.10.150.20">
    <property type="entry name" value="5' to 3' exonuclease, C-terminal subdomain"/>
    <property type="match status" value="1"/>
</dbReference>
<dbReference type="Gene3D" id="1.10.150.110">
    <property type="entry name" value="DNA polymerase beta, N-terminal domain-like"/>
    <property type="match status" value="1"/>
</dbReference>
<proteinExistence type="inferred from homology"/>
<dbReference type="FunFam" id="1.10.150.20:FF:000010">
    <property type="entry name" value="DNA polymerase lambda"/>
    <property type="match status" value="1"/>
</dbReference>
<name>W9X5S1_9EURO</name>
<dbReference type="SUPFAM" id="SSF81301">
    <property type="entry name" value="Nucleotidyltransferase"/>
    <property type="match status" value="1"/>
</dbReference>
<dbReference type="Pfam" id="PF14791">
    <property type="entry name" value="DNA_pol_B_thumb"/>
    <property type="match status" value="1"/>
</dbReference>
<keyword evidence="4" id="KW-0548">Nucleotidyltransferase</keyword>
<dbReference type="InterPro" id="IPR028207">
    <property type="entry name" value="DNA_pol_B_palm_palm"/>
</dbReference>
<dbReference type="GO" id="GO:0046872">
    <property type="term" value="F:metal ion binding"/>
    <property type="evidence" value="ECO:0007669"/>
    <property type="project" value="UniProtKB-KW"/>
</dbReference>
<feature type="region of interest" description="Disordered" evidence="7">
    <location>
        <begin position="236"/>
        <end position="269"/>
    </location>
</feature>
<dbReference type="SMART" id="SM00483">
    <property type="entry name" value="POLXc"/>
    <property type="match status" value="1"/>
</dbReference>
<gene>
    <name evidence="9" type="ORF">A1O5_03821</name>
</gene>
<evidence type="ECO:0000256" key="4">
    <source>
        <dbReference type="ARBA" id="ARBA00022695"/>
    </source>
</evidence>
<evidence type="ECO:0000256" key="2">
    <source>
        <dbReference type="ARBA" id="ARBA00008323"/>
    </source>
</evidence>
<dbReference type="Proteomes" id="UP000019471">
    <property type="component" value="Unassembled WGS sequence"/>
</dbReference>
<dbReference type="InterPro" id="IPR018944">
    <property type="entry name" value="DNA_pol_lambd_fingers_domain"/>
</dbReference>
<sequence>MATSHLPHPLNLSSSPPIFILPTHLKPQELHDTEDLIIQSGGHLTFDAKEARVFIGRVAQKKRAAFDLRARGVWTEEAALPEVSSNGNEDREPAAEEGPERKKAKLADHTRNSRPSTRRRRPSSSTISASSDVSQNNAASSPAQVLWPDLSTHILILKLSWLEACLKEEHLIPYRPYVVYTARIIPKPPGEVSPKSQVSLSAYFKVGSGSQSQTVTSRRASKPAVTASILERAKAEAATLPSSSRRRYGDHAHHHSLAQTTTTKHKPKLHRTTTSELEYQAEHPLPRLPDWAVGPYAPYACCRSTFMHSPNDAFIAQLTKIRDGRTLTLDDIGVRAYSTSIASIAAYPYHITQAEEITRLPGCESKIAALWREWEDSAPPEADDSERFIQVVRNSDADPDLQHLRLFWNIWGVGPETARKFYFEHGWKDMDDVVEFGWSTLTRVQQIGVKYYDEFLQKIPRGEVESISSVILWHARSVLEIPEQKYGTKEDAELIIVGGYRRGKEFSGDVDVVLSHRDHSKTENLVVDVVRSLESEGWVTHTLTLNTTTSDRGQTTLPYRTGHGHGFDSLDKALCVWQDPNYEGKDPEADEDAARKKNPNIHRRVDIIVSAWRTVGCAVLGWSGGTTFQRDVRRFVKKMHGLKFDSSGVRNRANGLVLDLEAPRPRGNKDAVEMVLMGKTLQRSDFDAGEEWDDQDTWSDRERRLMEGLGIGYRPPEERCTG</sequence>
<dbReference type="Gene3D" id="3.30.210.10">
    <property type="entry name" value="DNA polymerase, thumb domain"/>
    <property type="match status" value="1"/>
</dbReference>
<keyword evidence="5" id="KW-0479">Metal-binding</keyword>
<dbReference type="InterPro" id="IPR001357">
    <property type="entry name" value="BRCT_dom"/>
</dbReference>
<feature type="domain" description="BRCT" evidence="8">
    <location>
        <begin position="150"/>
        <end position="179"/>
    </location>
</feature>
<dbReference type="InterPro" id="IPR002054">
    <property type="entry name" value="DNA-dir_DNA_pol_X"/>
</dbReference>
<dbReference type="InterPro" id="IPR022312">
    <property type="entry name" value="DNA_pol_X"/>
</dbReference>
<keyword evidence="3" id="KW-0808">Transferase</keyword>
<dbReference type="HOGENOM" id="CLU_008698_4_1_1"/>
<evidence type="ECO:0000256" key="5">
    <source>
        <dbReference type="ARBA" id="ARBA00022723"/>
    </source>
</evidence>
<dbReference type="GO" id="GO:0006303">
    <property type="term" value="P:double-strand break repair via nonhomologous end joining"/>
    <property type="evidence" value="ECO:0007669"/>
    <property type="project" value="TreeGrafter"/>
</dbReference>
<dbReference type="PROSITE" id="PS50172">
    <property type="entry name" value="BRCT"/>
    <property type="match status" value="1"/>
</dbReference>
<comment type="caution">
    <text evidence="9">The sequence shown here is derived from an EMBL/GenBank/DDBJ whole genome shotgun (WGS) entry which is preliminary data.</text>
</comment>
<dbReference type="InterPro" id="IPR010996">
    <property type="entry name" value="HHH_MUS81"/>
</dbReference>
<dbReference type="InterPro" id="IPR043519">
    <property type="entry name" value="NT_sf"/>
</dbReference>
<dbReference type="SUPFAM" id="SSF81585">
    <property type="entry name" value="PsbU/PolX domain-like"/>
    <property type="match status" value="1"/>
</dbReference>
<dbReference type="GO" id="GO:0003887">
    <property type="term" value="F:DNA-directed DNA polymerase activity"/>
    <property type="evidence" value="ECO:0007669"/>
    <property type="project" value="InterPro"/>
</dbReference>
<comment type="similarity">
    <text evidence="2">Belongs to the DNA polymerase type-X family.</text>
</comment>
<dbReference type="SUPFAM" id="SSF47802">
    <property type="entry name" value="DNA polymerase beta, N-terminal domain-like"/>
    <property type="match status" value="1"/>
</dbReference>
<dbReference type="AlphaFoldDB" id="W9X5S1"/>
<dbReference type="Pfam" id="PF14792">
    <property type="entry name" value="DNA_pol_B_palm"/>
    <property type="match status" value="1"/>
</dbReference>
<dbReference type="OrthoDB" id="205514at2759"/>
<evidence type="ECO:0000313" key="9">
    <source>
        <dbReference type="EMBL" id="EXJ72675.1"/>
    </source>
</evidence>
<dbReference type="InterPro" id="IPR027421">
    <property type="entry name" value="DNA_pol_lamdba_lyase_dom_sf"/>
</dbReference>
<protein>
    <recommendedName>
        <fullName evidence="8">BRCT domain-containing protein</fullName>
    </recommendedName>
</protein>
<feature type="compositionally biased region" description="Basic and acidic residues" evidence="7">
    <location>
        <begin position="88"/>
        <end position="111"/>
    </location>
</feature>
<evidence type="ECO:0000259" key="8">
    <source>
        <dbReference type="PROSITE" id="PS50172"/>
    </source>
</evidence>
<dbReference type="GO" id="GO:0005634">
    <property type="term" value="C:nucleus"/>
    <property type="evidence" value="ECO:0007669"/>
    <property type="project" value="UniProtKB-SubCell"/>
</dbReference>
<dbReference type="RefSeq" id="XP_007742622.1">
    <property type="nucleotide sequence ID" value="XM_007744432.1"/>
</dbReference>
<evidence type="ECO:0000256" key="7">
    <source>
        <dbReference type="SAM" id="MobiDB-lite"/>
    </source>
</evidence>
<dbReference type="Pfam" id="PF14716">
    <property type="entry name" value="HHH_8"/>
    <property type="match status" value="1"/>
</dbReference>
<keyword evidence="10" id="KW-1185">Reference proteome</keyword>